<evidence type="ECO:0000259" key="7">
    <source>
        <dbReference type="Pfam" id="PF08281"/>
    </source>
</evidence>
<keyword evidence="5" id="KW-0804">Transcription</keyword>
<dbReference type="Pfam" id="PF04542">
    <property type="entry name" value="Sigma70_r2"/>
    <property type="match status" value="1"/>
</dbReference>
<protein>
    <submittedName>
        <fullName evidence="8">RNA polymerase sigma factor, sigma-70 family</fullName>
    </submittedName>
</protein>
<dbReference type="STRING" id="886293.Sinac_5991"/>
<dbReference type="InterPro" id="IPR036388">
    <property type="entry name" value="WH-like_DNA-bd_sf"/>
</dbReference>
<evidence type="ECO:0000313" key="8">
    <source>
        <dbReference type="EMBL" id="AGA30102.1"/>
    </source>
</evidence>
<dbReference type="GO" id="GO:0003677">
    <property type="term" value="F:DNA binding"/>
    <property type="evidence" value="ECO:0007669"/>
    <property type="project" value="UniProtKB-KW"/>
</dbReference>
<reference evidence="8 9" key="1">
    <citation type="submission" date="2012-02" db="EMBL/GenBank/DDBJ databases">
        <title>Complete sequence of chromosome of Singulisphaera acidiphila DSM 18658.</title>
        <authorList>
            <consortium name="US DOE Joint Genome Institute (JGI-PGF)"/>
            <person name="Lucas S."/>
            <person name="Copeland A."/>
            <person name="Lapidus A."/>
            <person name="Glavina del Rio T."/>
            <person name="Dalin E."/>
            <person name="Tice H."/>
            <person name="Bruce D."/>
            <person name="Goodwin L."/>
            <person name="Pitluck S."/>
            <person name="Peters L."/>
            <person name="Ovchinnikova G."/>
            <person name="Chertkov O."/>
            <person name="Kyrpides N."/>
            <person name="Mavromatis K."/>
            <person name="Ivanova N."/>
            <person name="Brettin T."/>
            <person name="Detter J.C."/>
            <person name="Han C."/>
            <person name="Larimer F."/>
            <person name="Land M."/>
            <person name="Hauser L."/>
            <person name="Markowitz V."/>
            <person name="Cheng J.-F."/>
            <person name="Hugenholtz P."/>
            <person name="Woyke T."/>
            <person name="Wu D."/>
            <person name="Tindall B."/>
            <person name="Pomrenke H."/>
            <person name="Brambilla E."/>
            <person name="Klenk H.-P."/>
            <person name="Eisen J.A."/>
        </authorList>
    </citation>
    <scope>NUCLEOTIDE SEQUENCE [LARGE SCALE GENOMIC DNA]</scope>
    <source>
        <strain evidence="9">ATCC BAA-1392 / DSM 18658 / VKM B-2454 / MOB10</strain>
    </source>
</reference>
<proteinExistence type="inferred from homology"/>
<dbReference type="PANTHER" id="PTHR43133">
    <property type="entry name" value="RNA POLYMERASE ECF-TYPE SIGMA FACTO"/>
    <property type="match status" value="1"/>
</dbReference>
<evidence type="ECO:0000256" key="5">
    <source>
        <dbReference type="ARBA" id="ARBA00023163"/>
    </source>
</evidence>
<evidence type="ECO:0000256" key="3">
    <source>
        <dbReference type="ARBA" id="ARBA00023082"/>
    </source>
</evidence>
<organism evidence="8 9">
    <name type="scientific">Singulisphaera acidiphila (strain ATCC BAA-1392 / DSM 18658 / VKM B-2454 / MOB10)</name>
    <dbReference type="NCBI Taxonomy" id="886293"/>
    <lineage>
        <taxon>Bacteria</taxon>
        <taxon>Pseudomonadati</taxon>
        <taxon>Planctomycetota</taxon>
        <taxon>Planctomycetia</taxon>
        <taxon>Isosphaerales</taxon>
        <taxon>Isosphaeraceae</taxon>
        <taxon>Singulisphaera</taxon>
    </lineage>
</organism>
<evidence type="ECO:0000256" key="2">
    <source>
        <dbReference type="ARBA" id="ARBA00023015"/>
    </source>
</evidence>
<dbReference type="InterPro" id="IPR007627">
    <property type="entry name" value="RNA_pol_sigma70_r2"/>
</dbReference>
<dbReference type="KEGG" id="saci:Sinac_5991"/>
<dbReference type="EMBL" id="CP003364">
    <property type="protein sequence ID" value="AGA30102.1"/>
    <property type="molecule type" value="Genomic_DNA"/>
</dbReference>
<keyword evidence="2" id="KW-0805">Transcription regulation</keyword>
<keyword evidence="3" id="KW-0731">Sigma factor</keyword>
<keyword evidence="9" id="KW-1185">Reference proteome</keyword>
<dbReference type="InterPro" id="IPR039425">
    <property type="entry name" value="RNA_pol_sigma-70-like"/>
</dbReference>
<name>L0DLI2_SINAD</name>
<dbReference type="Pfam" id="PF08281">
    <property type="entry name" value="Sigma70_r4_2"/>
    <property type="match status" value="1"/>
</dbReference>
<dbReference type="Gene3D" id="1.10.10.10">
    <property type="entry name" value="Winged helix-like DNA-binding domain superfamily/Winged helix DNA-binding domain"/>
    <property type="match status" value="1"/>
</dbReference>
<dbReference type="Gene3D" id="1.10.1740.10">
    <property type="match status" value="1"/>
</dbReference>
<gene>
    <name evidence="8" type="ordered locus">Sinac_5991</name>
</gene>
<dbReference type="GO" id="GO:0016987">
    <property type="term" value="F:sigma factor activity"/>
    <property type="evidence" value="ECO:0007669"/>
    <property type="project" value="UniProtKB-KW"/>
</dbReference>
<dbReference type="HOGENOM" id="CLU_382583_0_0_0"/>
<dbReference type="InterPro" id="IPR013325">
    <property type="entry name" value="RNA_pol_sigma_r2"/>
</dbReference>
<dbReference type="InterPro" id="IPR013324">
    <property type="entry name" value="RNA_pol_sigma_r3/r4-like"/>
</dbReference>
<dbReference type="SUPFAM" id="SSF88946">
    <property type="entry name" value="Sigma2 domain of RNA polymerase sigma factors"/>
    <property type="match status" value="1"/>
</dbReference>
<feature type="domain" description="RNA polymerase sigma factor 70 region 4 type 2" evidence="7">
    <location>
        <begin position="143"/>
        <end position="191"/>
    </location>
</feature>
<dbReference type="Proteomes" id="UP000010798">
    <property type="component" value="Chromosome"/>
</dbReference>
<feature type="domain" description="RNA polymerase sigma-70 region 2" evidence="6">
    <location>
        <begin position="49"/>
        <end position="109"/>
    </location>
</feature>
<dbReference type="InterPro" id="IPR014284">
    <property type="entry name" value="RNA_pol_sigma-70_dom"/>
</dbReference>
<accession>L0DLI2</accession>
<evidence type="ECO:0000256" key="1">
    <source>
        <dbReference type="ARBA" id="ARBA00010641"/>
    </source>
</evidence>
<dbReference type="NCBIfam" id="TIGR02937">
    <property type="entry name" value="sigma70-ECF"/>
    <property type="match status" value="1"/>
</dbReference>
<evidence type="ECO:0000313" key="9">
    <source>
        <dbReference type="Proteomes" id="UP000010798"/>
    </source>
</evidence>
<evidence type="ECO:0000256" key="4">
    <source>
        <dbReference type="ARBA" id="ARBA00023125"/>
    </source>
</evidence>
<evidence type="ECO:0000259" key="6">
    <source>
        <dbReference type="Pfam" id="PF04542"/>
    </source>
</evidence>
<dbReference type="GO" id="GO:0006352">
    <property type="term" value="P:DNA-templated transcription initiation"/>
    <property type="evidence" value="ECO:0007669"/>
    <property type="project" value="InterPro"/>
</dbReference>
<dbReference type="PANTHER" id="PTHR43133:SF8">
    <property type="entry name" value="RNA POLYMERASE SIGMA FACTOR HI_1459-RELATED"/>
    <property type="match status" value="1"/>
</dbReference>
<dbReference type="eggNOG" id="COG1595">
    <property type="taxonomic scope" value="Bacteria"/>
</dbReference>
<dbReference type="CDD" id="cd06171">
    <property type="entry name" value="Sigma70_r4"/>
    <property type="match status" value="1"/>
</dbReference>
<dbReference type="InterPro" id="IPR013249">
    <property type="entry name" value="RNA_pol_sigma70_r4_t2"/>
</dbReference>
<comment type="similarity">
    <text evidence="1">Belongs to the sigma-70 factor family. ECF subfamily.</text>
</comment>
<dbReference type="SUPFAM" id="SSF88659">
    <property type="entry name" value="Sigma3 and sigma4 domains of RNA polymerase sigma factors"/>
    <property type="match status" value="1"/>
</dbReference>
<keyword evidence="4" id="KW-0238">DNA-binding</keyword>
<sequence length="723" mass="78314">MTRLQPAVAFRQMRALFGLGAAGGLTDEHLLEIFSTGQREAAEAAFATLAERHGPMVLRVCQGVLGDSHDVHDAFQATFLVLVRKAGSLWIRDSLGPWLHGVALRVATKAKVAAIRRQTHERRAAEAGEATCHGEYDGHASTLHEEIDKLPQKYRAPIVLCYLEGLTHEGAATALNWPVGTVRGRLARARDLLRTRLIRRGLVPSAATLGAILTAEGASAAPLSEPSIRTLLSLVAERSAGLAPAAVAALADGCLRMMTMARLKIATVLLLVAFAALGLAEAARTKSPGGDHRAVQAPLLARANADADGPAKPTPPESWPAGVEVKGRVVDHDGAAVAGADILLLGSEQLTVYANAGAKEGQVRSSIATQPANAAPSVKTDGQGRFSLRRSGSPANRIAVVSAQMLLWEVTRKEFADANNLLITLPKPVALTLHAEIPEKPAKQEFWMTGRLLNRVDWESDSVFYREIQVPNPGQRIVGSLPPAQYAIERINFTPQGRGSNLMTQCERRLLPIEPGKRVDVTFDRKIGRRIEGRVRGLENVKLRYAMVSIGFFGPEEQFSPGGKKSSLVTHFDVLSIGPDGRFATPLLPPNRYEFELSAMRATTPNQDGQSYDGERLDSWWNLCTQEGNRRYLRKTRPRKRSPSMPTAPVPPEKQAEIAGLEQAIREAGDAEISELAANLAITDDAHLFGANEFKIRALAHKIAAKAIEQHLTRKKTDTTEPA</sequence>
<dbReference type="AlphaFoldDB" id="L0DLI2"/>